<keyword evidence="3" id="KW-1185">Reference proteome</keyword>
<gene>
    <name evidence="2" type="ORF">CBG49_08180</name>
</gene>
<evidence type="ECO:0000256" key="1">
    <source>
        <dbReference type="SAM" id="Phobius"/>
    </source>
</evidence>
<reference evidence="3" key="1">
    <citation type="submission" date="2017-06" db="EMBL/GenBank/DDBJ databases">
        <title>Complete genome sequence of Capnocytophaga sp. KCOM 1579 (=ChDC OS43) isolated from a human refractory periapical abscess lesion.</title>
        <authorList>
            <person name="Kook J.-K."/>
            <person name="Park S.-N."/>
            <person name="Lim Y.K."/>
            <person name="Roh H."/>
        </authorList>
    </citation>
    <scope>NUCLEOTIDE SEQUENCE [LARGE SCALE GENOMIC DNA]</scope>
    <source>
        <strain evidence="3">ChDC OS43</strain>
    </source>
</reference>
<keyword evidence="1" id="KW-0472">Membrane</keyword>
<keyword evidence="1" id="KW-1133">Transmembrane helix</keyword>
<organism evidence="2 3">
    <name type="scientific">Capnocytophaga endodontalis</name>
    <dbReference type="NCBI Taxonomy" id="2708117"/>
    <lineage>
        <taxon>Bacteria</taxon>
        <taxon>Pseudomonadati</taxon>
        <taxon>Bacteroidota</taxon>
        <taxon>Flavobacteriia</taxon>
        <taxon>Flavobacteriales</taxon>
        <taxon>Flavobacteriaceae</taxon>
        <taxon>Capnocytophaga</taxon>
    </lineage>
</organism>
<dbReference type="InterPro" id="IPR057695">
    <property type="entry name" value="DUF7935"/>
</dbReference>
<dbReference type="AlphaFoldDB" id="A0A1Z4BP96"/>
<dbReference type="EMBL" id="CP022022">
    <property type="protein sequence ID" value="ASF43053.1"/>
    <property type="molecule type" value="Genomic_DNA"/>
</dbReference>
<accession>A0A1Z4BP96</accession>
<dbReference type="KEGG" id="capn:CBG49_08180"/>
<sequence>MSDQIVNFIMYCIPALIVGAIAFYFFRMHIQNEDRKRFFLLQQENQKYALPIRLQAYERMTLFLERIAPQQLFLRIPPHNFSKQEYEILLVNSIDEEFEHNLAQQIYLSGQLWQIIRTAKIATIHIIRKAAHNDELKDSQAMVEGIFKEFAEKATPSANALSHLKEEVKQFLR</sequence>
<evidence type="ECO:0000313" key="3">
    <source>
        <dbReference type="Proteomes" id="UP000197007"/>
    </source>
</evidence>
<name>A0A1Z4BP96_9FLAO</name>
<keyword evidence="1" id="KW-0812">Transmembrane</keyword>
<evidence type="ECO:0000313" key="2">
    <source>
        <dbReference type="EMBL" id="ASF43053.1"/>
    </source>
</evidence>
<feature type="transmembrane region" description="Helical" evidence="1">
    <location>
        <begin position="6"/>
        <end position="26"/>
    </location>
</feature>
<dbReference type="Pfam" id="PF25589">
    <property type="entry name" value="DUF7935"/>
    <property type="match status" value="1"/>
</dbReference>
<proteinExistence type="predicted"/>
<dbReference type="RefSeq" id="WP_009413591.1">
    <property type="nucleotide sequence ID" value="NZ_CP022022.1"/>
</dbReference>
<protein>
    <submittedName>
        <fullName evidence="2">Uncharacterized protein</fullName>
    </submittedName>
</protein>
<dbReference type="Proteomes" id="UP000197007">
    <property type="component" value="Chromosome"/>
</dbReference>